<evidence type="ECO:0000313" key="2">
    <source>
        <dbReference type="Proteomes" id="UP000620133"/>
    </source>
</evidence>
<sequence length="55" mass="7077">MEIVVNIFLLFNIYTWYNMRNSGFFDVIFMINNKYYQYEYLYDSREQIRWVQQQK</sequence>
<proteinExistence type="predicted"/>
<evidence type="ECO:0000313" key="1">
    <source>
        <dbReference type="EMBL" id="BCR35171.1"/>
    </source>
</evidence>
<name>A0A7U9TJ62_9MOLU</name>
<dbReference type="Proteomes" id="UP000620133">
    <property type="component" value="Chromosome"/>
</dbReference>
<keyword evidence="2" id="KW-1185">Reference proteome</keyword>
<protein>
    <submittedName>
        <fullName evidence="1">Uncharacterized protein</fullName>
    </submittedName>
</protein>
<organism evidence="1 2">
    <name type="scientific">Mariniplasma anaerobium</name>
    <dbReference type="NCBI Taxonomy" id="2735436"/>
    <lineage>
        <taxon>Bacteria</taxon>
        <taxon>Bacillati</taxon>
        <taxon>Mycoplasmatota</taxon>
        <taxon>Mollicutes</taxon>
        <taxon>Acholeplasmatales</taxon>
        <taxon>Acholeplasmataceae</taxon>
        <taxon>Mariniplasma</taxon>
    </lineage>
</organism>
<dbReference type="AlphaFoldDB" id="A0A7U9TJ62"/>
<dbReference type="KEGG" id="manr:MPAN_000640"/>
<gene>
    <name evidence="1" type="ORF">MPAN_000640</name>
</gene>
<reference evidence="1" key="1">
    <citation type="submission" date="2021-01" db="EMBL/GenBank/DDBJ databases">
        <title>Draft genome sequence of Acholeplasmataceae bacterium strain Mahy22.</title>
        <authorList>
            <person name="Watanabe M."/>
            <person name="Kojima H."/>
            <person name="Fukui M."/>
        </authorList>
    </citation>
    <scope>NUCLEOTIDE SEQUENCE</scope>
    <source>
        <strain evidence="1">Mahy22</strain>
    </source>
</reference>
<dbReference type="EMBL" id="AP024412">
    <property type="protein sequence ID" value="BCR35171.1"/>
    <property type="molecule type" value="Genomic_DNA"/>
</dbReference>
<accession>A0A7U9TJ62</accession>